<evidence type="ECO:0000313" key="5">
    <source>
        <dbReference type="Proteomes" id="UP000189475"/>
    </source>
</evidence>
<dbReference type="InterPro" id="IPR050493">
    <property type="entry name" value="FAD-dep_Monooxygenase_BioMet"/>
</dbReference>
<dbReference type="GO" id="GO:0102099">
    <property type="term" value="F:FAD-dependent urate hydroxylase activity"/>
    <property type="evidence" value="ECO:0007669"/>
    <property type="project" value="UniProtKB-EC"/>
</dbReference>
<proteinExistence type="predicted"/>
<accession>A0A1R4B5L0</accession>
<dbReference type="Gene3D" id="3.50.50.60">
    <property type="entry name" value="FAD/NAD(P)-binding domain"/>
    <property type="match status" value="1"/>
</dbReference>
<dbReference type="AlphaFoldDB" id="A0A1R4B5L0"/>
<sequence length="374" mass="41683">MNKINRVAIVGAGVAGMALAILARRKGCYVRLYERDSKVSSIGAGVTLWPNAIFVLQQMGLEQEIKRLGGSPRLMRQFDRHGAQKSEFDIDEVNLLCGFPSVTVLRCDLMSLLSEALDNLGGEIHFDHSITPPDIHTLQQDFDLVVGADGRMNSAVRHTLFADKVYPQYQGFINILGISQLEDDIIDSVIHDYQGQGERFGIVPIKKGLCFWAGAWSTKIDKTRPVSDWYAEMNQRFMRWPEPVRNVLKSYDKASLNRIFVHDLDPLPYWHQNNVVIIGDAAHASLPTSGQGASQALEDAWHLIQLLDAKNGMGIASILNDFYQQRIAKTSVAQTVGRQAAQRIFGEHLQPNSLASGISAKQLSQLWMQGLEID</sequence>
<dbReference type="InterPro" id="IPR036188">
    <property type="entry name" value="FAD/NAD-bd_sf"/>
</dbReference>
<evidence type="ECO:0000256" key="1">
    <source>
        <dbReference type="ARBA" id="ARBA00023002"/>
    </source>
</evidence>
<dbReference type="PRINTS" id="PR00420">
    <property type="entry name" value="RNGMNOXGNASE"/>
</dbReference>
<keyword evidence="5" id="KW-1185">Reference proteome</keyword>
<feature type="domain" description="FAD-binding" evidence="3">
    <location>
        <begin position="6"/>
        <end position="326"/>
    </location>
</feature>
<protein>
    <submittedName>
        <fullName evidence="4">FAD-dependent urate hydroxylase</fullName>
        <ecNumber evidence="4">1.14.13.113</ecNumber>
    </submittedName>
</protein>
<dbReference type="STRING" id="1918946.VPAL9027_02182"/>
<evidence type="ECO:0000313" key="4">
    <source>
        <dbReference type="EMBL" id="SJL84200.1"/>
    </source>
</evidence>
<dbReference type="GO" id="GO:0071949">
    <property type="term" value="F:FAD binding"/>
    <property type="evidence" value="ECO:0007669"/>
    <property type="project" value="InterPro"/>
</dbReference>
<keyword evidence="1 4" id="KW-0560">Oxidoreductase</keyword>
<reference evidence="4 5" key="1">
    <citation type="submission" date="2017-02" db="EMBL/GenBank/DDBJ databases">
        <authorList>
            <person name="Peterson S.W."/>
        </authorList>
    </citation>
    <scope>NUCLEOTIDE SEQUENCE [LARGE SCALE GENOMIC DNA]</scope>
    <source>
        <strain evidence="4 5">CECT 9027</strain>
    </source>
</reference>
<dbReference type="InterPro" id="IPR002938">
    <property type="entry name" value="FAD-bd"/>
</dbReference>
<dbReference type="PANTHER" id="PTHR13789">
    <property type="entry name" value="MONOOXYGENASE"/>
    <property type="match status" value="1"/>
</dbReference>
<keyword evidence="2" id="KW-0503">Monooxygenase</keyword>
<organism evidence="4 5">
    <name type="scientific">Vibrio palustris</name>
    <dbReference type="NCBI Taxonomy" id="1918946"/>
    <lineage>
        <taxon>Bacteria</taxon>
        <taxon>Pseudomonadati</taxon>
        <taxon>Pseudomonadota</taxon>
        <taxon>Gammaproteobacteria</taxon>
        <taxon>Vibrionales</taxon>
        <taxon>Vibrionaceae</taxon>
        <taxon>Vibrio</taxon>
    </lineage>
</organism>
<dbReference type="PANTHER" id="PTHR13789:SF309">
    <property type="entry name" value="PUTATIVE (AFU_ORTHOLOGUE AFUA_6G14510)-RELATED"/>
    <property type="match status" value="1"/>
</dbReference>
<name>A0A1R4B5L0_9VIBR</name>
<dbReference type="EMBL" id="FUFT01000005">
    <property type="protein sequence ID" value="SJL84200.1"/>
    <property type="molecule type" value="Genomic_DNA"/>
</dbReference>
<dbReference type="Proteomes" id="UP000189475">
    <property type="component" value="Unassembled WGS sequence"/>
</dbReference>
<gene>
    <name evidence="4" type="primary">hpxO</name>
    <name evidence="4" type="ORF">VPAL9027_02182</name>
</gene>
<dbReference type="EC" id="1.14.13.113" evidence="4"/>
<evidence type="ECO:0000256" key="2">
    <source>
        <dbReference type="ARBA" id="ARBA00023033"/>
    </source>
</evidence>
<dbReference type="Pfam" id="PF01494">
    <property type="entry name" value="FAD_binding_3"/>
    <property type="match status" value="1"/>
</dbReference>
<dbReference type="RefSeq" id="WP_077314585.1">
    <property type="nucleotide sequence ID" value="NZ_AP024888.1"/>
</dbReference>
<dbReference type="OrthoDB" id="9782160at2"/>
<dbReference type="SUPFAM" id="SSF51905">
    <property type="entry name" value="FAD/NAD(P)-binding domain"/>
    <property type="match status" value="1"/>
</dbReference>
<evidence type="ECO:0000259" key="3">
    <source>
        <dbReference type="Pfam" id="PF01494"/>
    </source>
</evidence>